<evidence type="ECO:0000259" key="6">
    <source>
        <dbReference type="PROSITE" id="PS50929"/>
    </source>
</evidence>
<accession>A0A1T4V2J2</accession>
<dbReference type="InterPro" id="IPR036640">
    <property type="entry name" value="ABC1_TM_sf"/>
</dbReference>
<sequence length="266" mass="30760">MSDTQFLDIKEKARGYLNDLQGVSFEKRFCIKTVTFSLRGFLEAEYGDLVFRWPSQEELDGDKSLHAILERISSEDNVLSAGKLSKKEIINFRNRRFVVSAEGRVYVLEGYRDSKVYLREFDLESGWQWKELDIDDFIAQEKPQVIRVVSKKADDAPFGWKWFFALLKVNSSLFNTAIVCSLIIGVLSLAMPFYFQIVLDKFLSYPNHESLYAVTFGVVVAFLFLLVFEFLKNENVNFLSKKIDAHIVRRVSEKFLTLSLLHGFVA</sequence>
<name>A0A1T4V2J2_9GAMM</name>
<feature type="transmembrane region" description="Helical" evidence="5">
    <location>
        <begin position="211"/>
        <end position="231"/>
    </location>
</feature>
<proteinExistence type="predicted"/>
<organism evidence="7 8">
    <name type="scientific">Enterovibrio nigricans DSM 22720</name>
    <dbReference type="NCBI Taxonomy" id="1121868"/>
    <lineage>
        <taxon>Bacteria</taxon>
        <taxon>Pseudomonadati</taxon>
        <taxon>Pseudomonadota</taxon>
        <taxon>Gammaproteobacteria</taxon>
        <taxon>Vibrionales</taxon>
        <taxon>Vibrionaceae</taxon>
        <taxon>Enterovibrio</taxon>
    </lineage>
</organism>
<dbReference type="Gene3D" id="1.20.1560.10">
    <property type="entry name" value="ABC transporter type 1, transmembrane domain"/>
    <property type="match status" value="1"/>
</dbReference>
<dbReference type="EMBL" id="FUXU01000044">
    <property type="protein sequence ID" value="SKA59175.1"/>
    <property type="molecule type" value="Genomic_DNA"/>
</dbReference>
<evidence type="ECO:0000313" key="7">
    <source>
        <dbReference type="EMBL" id="SKA59175.1"/>
    </source>
</evidence>
<dbReference type="Proteomes" id="UP000190162">
    <property type="component" value="Unassembled WGS sequence"/>
</dbReference>
<evidence type="ECO:0000313" key="8">
    <source>
        <dbReference type="Proteomes" id="UP000190162"/>
    </source>
</evidence>
<reference evidence="8" key="1">
    <citation type="submission" date="2017-02" db="EMBL/GenBank/DDBJ databases">
        <authorList>
            <person name="Varghese N."/>
            <person name="Submissions S."/>
        </authorList>
    </citation>
    <scope>NUCLEOTIDE SEQUENCE [LARGE SCALE GENOMIC DNA]</scope>
    <source>
        <strain evidence="8">DSM 22720</strain>
    </source>
</reference>
<dbReference type="AlphaFoldDB" id="A0A1T4V2J2"/>
<evidence type="ECO:0000256" key="4">
    <source>
        <dbReference type="ARBA" id="ARBA00023136"/>
    </source>
</evidence>
<dbReference type="RefSeq" id="WP_078753334.1">
    <property type="nucleotide sequence ID" value="NZ_FUXU01000044.1"/>
</dbReference>
<protein>
    <submittedName>
        <fullName evidence="7">ABC transporter transmembrane region</fullName>
    </submittedName>
</protein>
<dbReference type="SUPFAM" id="SSF90123">
    <property type="entry name" value="ABC transporter transmembrane region"/>
    <property type="match status" value="1"/>
</dbReference>
<comment type="subcellular location">
    <subcellularLocation>
        <location evidence="1">Cell membrane</location>
        <topology evidence="1">Multi-pass membrane protein</topology>
    </subcellularLocation>
</comment>
<dbReference type="PROSITE" id="PS50929">
    <property type="entry name" value="ABC_TM1F"/>
    <property type="match status" value="1"/>
</dbReference>
<gene>
    <name evidence="7" type="ORF">SAMN02745132_03089</name>
</gene>
<evidence type="ECO:0000256" key="3">
    <source>
        <dbReference type="ARBA" id="ARBA00022989"/>
    </source>
</evidence>
<evidence type="ECO:0000256" key="5">
    <source>
        <dbReference type="SAM" id="Phobius"/>
    </source>
</evidence>
<keyword evidence="4 5" id="KW-0472">Membrane</keyword>
<keyword evidence="8" id="KW-1185">Reference proteome</keyword>
<evidence type="ECO:0000256" key="2">
    <source>
        <dbReference type="ARBA" id="ARBA00022692"/>
    </source>
</evidence>
<feature type="transmembrane region" description="Helical" evidence="5">
    <location>
        <begin position="173"/>
        <end position="199"/>
    </location>
</feature>
<feature type="domain" description="ABC transmembrane type-1" evidence="6">
    <location>
        <begin position="177"/>
        <end position="260"/>
    </location>
</feature>
<keyword evidence="2 5" id="KW-0812">Transmembrane</keyword>
<keyword evidence="3 5" id="KW-1133">Transmembrane helix</keyword>
<dbReference type="InterPro" id="IPR011527">
    <property type="entry name" value="ABC1_TM_dom"/>
</dbReference>
<evidence type="ECO:0000256" key="1">
    <source>
        <dbReference type="ARBA" id="ARBA00004651"/>
    </source>
</evidence>
<dbReference type="GO" id="GO:0005524">
    <property type="term" value="F:ATP binding"/>
    <property type="evidence" value="ECO:0007669"/>
    <property type="project" value="InterPro"/>
</dbReference>
<dbReference type="GO" id="GO:0140359">
    <property type="term" value="F:ABC-type transporter activity"/>
    <property type="evidence" value="ECO:0007669"/>
    <property type="project" value="InterPro"/>
</dbReference>
<dbReference type="GO" id="GO:0005886">
    <property type="term" value="C:plasma membrane"/>
    <property type="evidence" value="ECO:0007669"/>
    <property type="project" value="UniProtKB-SubCell"/>
</dbReference>